<feature type="region of interest" description="Disordered" evidence="1">
    <location>
        <begin position="1"/>
        <end position="74"/>
    </location>
</feature>
<dbReference type="KEGG" id="mmc:Mmcs_3806"/>
<accession>A0A5Q5BNC2</accession>
<gene>
    <name evidence="2" type="ordered locus">Mmcs_3806</name>
</gene>
<organism evidence="2">
    <name type="scientific">Mycobacterium sp. (strain MCS)</name>
    <dbReference type="NCBI Taxonomy" id="164756"/>
    <lineage>
        <taxon>Bacteria</taxon>
        <taxon>Bacillati</taxon>
        <taxon>Actinomycetota</taxon>
        <taxon>Actinomycetes</taxon>
        <taxon>Mycobacteriales</taxon>
        <taxon>Mycobacteriaceae</taxon>
        <taxon>Mycobacterium</taxon>
    </lineage>
</organism>
<evidence type="ECO:0000313" key="2">
    <source>
        <dbReference type="EMBL" id="ABG09912.1"/>
    </source>
</evidence>
<evidence type="ECO:0000256" key="1">
    <source>
        <dbReference type="SAM" id="MobiDB-lite"/>
    </source>
</evidence>
<dbReference type="EMBL" id="CP000384">
    <property type="protein sequence ID" value="ABG09912.1"/>
    <property type="molecule type" value="Genomic_DNA"/>
</dbReference>
<proteinExistence type="predicted"/>
<sequence>MPASKRSKRQIAIQRSQRRHRPDDPAMKPQPWHPLPDGDVRPFVPRNQRNATRDERGRVRNTEEVHDELRRLNP</sequence>
<name>A0A5Q5BNC2_MYCSS</name>
<feature type="compositionally biased region" description="Basic and acidic residues" evidence="1">
    <location>
        <begin position="51"/>
        <end position="74"/>
    </location>
</feature>
<dbReference type="AlphaFoldDB" id="A0A5Q5BNC2"/>
<reference evidence="2" key="1">
    <citation type="submission" date="2006-06" db="EMBL/GenBank/DDBJ databases">
        <title>Complete sequence of chromosome of Mycobacterium sp. MCS.</title>
        <authorList>
            <consortium name="US DOE Joint Genome Institute"/>
            <person name="Copeland A."/>
            <person name="Lucas S."/>
            <person name="Lapidus A."/>
            <person name="Barry K."/>
            <person name="Detter J.C."/>
            <person name="Glavina del Rio T."/>
            <person name="Hammon N."/>
            <person name="Israni S."/>
            <person name="Dalin E."/>
            <person name="Tice H."/>
            <person name="Pitluck S."/>
            <person name="Martinez M."/>
            <person name="Schmutz J."/>
            <person name="Larimer F."/>
            <person name="Land M."/>
            <person name="Hauser L."/>
            <person name="Kyrpides N."/>
            <person name="Kim E."/>
            <person name="Miller C.D."/>
            <person name="Hughes J.E."/>
            <person name="Anderson A.J."/>
            <person name="Sims R.C."/>
            <person name="Richardson P."/>
        </authorList>
    </citation>
    <scope>NUCLEOTIDE SEQUENCE [LARGE SCALE GENOMIC DNA]</scope>
    <source>
        <strain evidence="2">MCS</strain>
    </source>
</reference>
<protein>
    <submittedName>
        <fullName evidence="2">Uncharacterized protein</fullName>
    </submittedName>
</protein>